<name>A0A9W7CLZ3_9STRA</name>
<gene>
    <name evidence="1" type="ORF">Plil01_001436000</name>
</gene>
<dbReference type="EMBL" id="BSXW01001104">
    <property type="protein sequence ID" value="GMF33677.1"/>
    <property type="molecule type" value="Genomic_DNA"/>
</dbReference>
<protein>
    <submittedName>
        <fullName evidence="1">Unnamed protein product</fullName>
    </submittedName>
</protein>
<evidence type="ECO:0000313" key="1">
    <source>
        <dbReference type="EMBL" id="GMF33677.1"/>
    </source>
</evidence>
<comment type="caution">
    <text evidence="1">The sequence shown here is derived from an EMBL/GenBank/DDBJ whole genome shotgun (WGS) entry which is preliminary data.</text>
</comment>
<keyword evidence="2" id="KW-1185">Reference proteome</keyword>
<dbReference type="AlphaFoldDB" id="A0A9W7CLZ3"/>
<proteinExistence type="predicted"/>
<dbReference type="InterPro" id="IPR008701">
    <property type="entry name" value="NPP1"/>
</dbReference>
<organism evidence="1 2">
    <name type="scientific">Phytophthora lilii</name>
    <dbReference type="NCBI Taxonomy" id="2077276"/>
    <lineage>
        <taxon>Eukaryota</taxon>
        <taxon>Sar</taxon>
        <taxon>Stramenopiles</taxon>
        <taxon>Oomycota</taxon>
        <taxon>Peronosporomycetes</taxon>
        <taxon>Peronosporales</taxon>
        <taxon>Peronosporaceae</taxon>
        <taxon>Phytophthora</taxon>
    </lineage>
</organism>
<sequence length="189" mass="21560">MKTTVAKSPLWAHKSMVELGGNKVCGPSCTRGIYPRDFGPASHHDDMTGRTLLFGSTIQPWRIQNSLGSRYQVLKADMLLKTSLDPAVFMGYYATGPRYHRNYQYGSNLSMRLQHTTIELLSPAVLLFSFGEDGKYQDLLMWEQMTDEVRAALVDSNFDGFRIPFKDDNFDKSRKGKAVLMLRLAYYRL</sequence>
<dbReference type="OrthoDB" id="122633at2759"/>
<reference evidence="1" key="1">
    <citation type="submission" date="2023-04" db="EMBL/GenBank/DDBJ databases">
        <title>Phytophthora lilii NBRC 32176.</title>
        <authorList>
            <person name="Ichikawa N."/>
            <person name="Sato H."/>
            <person name="Tonouchi N."/>
        </authorList>
    </citation>
    <scope>NUCLEOTIDE SEQUENCE</scope>
    <source>
        <strain evidence="1">NBRC 32176</strain>
    </source>
</reference>
<dbReference type="Pfam" id="PF05630">
    <property type="entry name" value="NPP1"/>
    <property type="match status" value="1"/>
</dbReference>
<accession>A0A9W7CLZ3</accession>
<evidence type="ECO:0000313" key="2">
    <source>
        <dbReference type="Proteomes" id="UP001165083"/>
    </source>
</evidence>
<dbReference type="Proteomes" id="UP001165083">
    <property type="component" value="Unassembled WGS sequence"/>
</dbReference>